<dbReference type="AlphaFoldDB" id="A0A392TRW0"/>
<keyword evidence="2" id="KW-1185">Reference proteome</keyword>
<reference evidence="1 2" key="1">
    <citation type="journal article" date="2018" name="Front. Plant Sci.">
        <title>Red Clover (Trifolium pratense) and Zigzag Clover (T. medium) - A Picture of Genomic Similarities and Differences.</title>
        <authorList>
            <person name="Dluhosova J."/>
            <person name="Istvanek J."/>
            <person name="Nedelnik J."/>
            <person name="Repkova J."/>
        </authorList>
    </citation>
    <scope>NUCLEOTIDE SEQUENCE [LARGE SCALE GENOMIC DNA]</scope>
    <source>
        <strain evidence="2">cv. 10/8</strain>
        <tissue evidence="1">Leaf</tissue>
    </source>
</reference>
<dbReference type="Proteomes" id="UP000265520">
    <property type="component" value="Unassembled WGS sequence"/>
</dbReference>
<sequence>MSTRPVTLGRSKGCGTRCQCGFRRWE</sequence>
<accession>A0A392TRW0</accession>
<organism evidence="1 2">
    <name type="scientific">Trifolium medium</name>
    <dbReference type="NCBI Taxonomy" id="97028"/>
    <lineage>
        <taxon>Eukaryota</taxon>
        <taxon>Viridiplantae</taxon>
        <taxon>Streptophyta</taxon>
        <taxon>Embryophyta</taxon>
        <taxon>Tracheophyta</taxon>
        <taxon>Spermatophyta</taxon>
        <taxon>Magnoliopsida</taxon>
        <taxon>eudicotyledons</taxon>
        <taxon>Gunneridae</taxon>
        <taxon>Pentapetalae</taxon>
        <taxon>rosids</taxon>
        <taxon>fabids</taxon>
        <taxon>Fabales</taxon>
        <taxon>Fabaceae</taxon>
        <taxon>Papilionoideae</taxon>
        <taxon>50 kb inversion clade</taxon>
        <taxon>NPAAA clade</taxon>
        <taxon>Hologalegina</taxon>
        <taxon>IRL clade</taxon>
        <taxon>Trifolieae</taxon>
        <taxon>Trifolium</taxon>
    </lineage>
</organism>
<name>A0A392TRW0_9FABA</name>
<evidence type="ECO:0000313" key="1">
    <source>
        <dbReference type="EMBL" id="MCI63933.1"/>
    </source>
</evidence>
<comment type="caution">
    <text evidence="1">The sequence shown here is derived from an EMBL/GenBank/DDBJ whole genome shotgun (WGS) entry which is preliminary data.</text>
</comment>
<evidence type="ECO:0000313" key="2">
    <source>
        <dbReference type="Proteomes" id="UP000265520"/>
    </source>
</evidence>
<feature type="non-terminal residue" evidence="1">
    <location>
        <position position="26"/>
    </location>
</feature>
<protein>
    <submittedName>
        <fullName evidence="1">Uncharacterized protein</fullName>
    </submittedName>
</protein>
<dbReference type="EMBL" id="LXQA010646122">
    <property type="protein sequence ID" value="MCI63933.1"/>
    <property type="molecule type" value="Genomic_DNA"/>
</dbReference>
<proteinExistence type="predicted"/>